<dbReference type="AlphaFoldDB" id="A0AA40GC94"/>
<feature type="compositionally biased region" description="Basic residues" evidence="1">
    <location>
        <begin position="106"/>
        <end position="117"/>
    </location>
</feature>
<reference evidence="2" key="1">
    <citation type="submission" date="2021-10" db="EMBL/GenBank/DDBJ databases">
        <title>Melipona bicolor Genome sequencing and assembly.</title>
        <authorList>
            <person name="Araujo N.S."/>
            <person name="Arias M.C."/>
        </authorList>
    </citation>
    <scope>NUCLEOTIDE SEQUENCE</scope>
    <source>
        <strain evidence="2">USP_2M_L1-L4_2017</strain>
        <tissue evidence="2">Whole body</tissue>
    </source>
</reference>
<feature type="region of interest" description="Disordered" evidence="1">
    <location>
        <begin position="106"/>
        <end position="136"/>
    </location>
</feature>
<protein>
    <submittedName>
        <fullName evidence="2">Uncharacterized protein</fullName>
    </submittedName>
</protein>
<dbReference type="Proteomes" id="UP001177670">
    <property type="component" value="Unassembled WGS sequence"/>
</dbReference>
<comment type="caution">
    <text evidence="2">The sequence shown here is derived from an EMBL/GenBank/DDBJ whole genome shotgun (WGS) entry which is preliminary data.</text>
</comment>
<evidence type="ECO:0000256" key="1">
    <source>
        <dbReference type="SAM" id="MobiDB-lite"/>
    </source>
</evidence>
<evidence type="ECO:0000313" key="2">
    <source>
        <dbReference type="EMBL" id="KAK1135064.1"/>
    </source>
</evidence>
<name>A0AA40GC94_9HYME</name>
<evidence type="ECO:0000313" key="3">
    <source>
        <dbReference type="Proteomes" id="UP001177670"/>
    </source>
</evidence>
<proteinExistence type="predicted"/>
<feature type="compositionally biased region" description="Acidic residues" evidence="1">
    <location>
        <begin position="125"/>
        <end position="136"/>
    </location>
</feature>
<accession>A0AA40GC94</accession>
<gene>
    <name evidence="2" type="ORF">K0M31_007835</name>
</gene>
<dbReference type="EMBL" id="JAHYIQ010000002">
    <property type="protein sequence ID" value="KAK1135064.1"/>
    <property type="molecule type" value="Genomic_DNA"/>
</dbReference>
<keyword evidence="3" id="KW-1185">Reference proteome</keyword>
<sequence length="136" mass="15630">MAGFESYCTIKFHVDARRNFKSFRNLRMSKNADFRNKFAAKRPTVESSMSRLANFSQSETVFVALLAETLQVTVIVSHSLANASECLFATRVAEWHAKKQWKQRAKRKKRFKGRRSTRSTLLEEATGEESIYEEGG</sequence>
<organism evidence="2 3">
    <name type="scientific">Melipona bicolor</name>
    <dbReference type="NCBI Taxonomy" id="60889"/>
    <lineage>
        <taxon>Eukaryota</taxon>
        <taxon>Metazoa</taxon>
        <taxon>Ecdysozoa</taxon>
        <taxon>Arthropoda</taxon>
        <taxon>Hexapoda</taxon>
        <taxon>Insecta</taxon>
        <taxon>Pterygota</taxon>
        <taxon>Neoptera</taxon>
        <taxon>Endopterygota</taxon>
        <taxon>Hymenoptera</taxon>
        <taxon>Apocrita</taxon>
        <taxon>Aculeata</taxon>
        <taxon>Apoidea</taxon>
        <taxon>Anthophila</taxon>
        <taxon>Apidae</taxon>
        <taxon>Melipona</taxon>
    </lineage>
</organism>